<proteinExistence type="predicted"/>
<name>A0A3M7PGW3_BRAPC</name>
<dbReference type="EMBL" id="REGN01010819">
    <property type="protein sequence ID" value="RMZ98365.1"/>
    <property type="molecule type" value="Genomic_DNA"/>
</dbReference>
<reference evidence="1 2" key="1">
    <citation type="journal article" date="2018" name="Sci. Rep.">
        <title>Genomic signatures of local adaptation to the degree of environmental predictability in rotifers.</title>
        <authorList>
            <person name="Franch-Gras L."/>
            <person name="Hahn C."/>
            <person name="Garcia-Roger E.M."/>
            <person name="Carmona M.J."/>
            <person name="Serra M."/>
            <person name="Gomez A."/>
        </authorList>
    </citation>
    <scope>NUCLEOTIDE SEQUENCE [LARGE SCALE GENOMIC DNA]</scope>
    <source>
        <strain evidence="1">HYR1</strain>
    </source>
</reference>
<keyword evidence="2" id="KW-1185">Reference proteome</keyword>
<organism evidence="1 2">
    <name type="scientific">Brachionus plicatilis</name>
    <name type="common">Marine rotifer</name>
    <name type="synonym">Brachionus muelleri</name>
    <dbReference type="NCBI Taxonomy" id="10195"/>
    <lineage>
        <taxon>Eukaryota</taxon>
        <taxon>Metazoa</taxon>
        <taxon>Spiralia</taxon>
        <taxon>Gnathifera</taxon>
        <taxon>Rotifera</taxon>
        <taxon>Eurotatoria</taxon>
        <taxon>Monogononta</taxon>
        <taxon>Pseudotrocha</taxon>
        <taxon>Ploima</taxon>
        <taxon>Brachionidae</taxon>
        <taxon>Brachionus</taxon>
    </lineage>
</organism>
<protein>
    <submittedName>
        <fullName evidence="1">Uncharacterized protein</fullName>
    </submittedName>
</protein>
<evidence type="ECO:0000313" key="1">
    <source>
        <dbReference type="EMBL" id="RMZ98365.1"/>
    </source>
</evidence>
<gene>
    <name evidence="1" type="ORF">BpHYR1_015207</name>
</gene>
<accession>A0A3M7PGW3</accession>
<dbReference type="Proteomes" id="UP000276133">
    <property type="component" value="Unassembled WGS sequence"/>
</dbReference>
<comment type="caution">
    <text evidence="1">The sequence shown here is derived from an EMBL/GenBank/DDBJ whole genome shotgun (WGS) entry which is preliminary data.</text>
</comment>
<sequence>MKLTAHFVDRNVVYIKNKNFIKYCIKNLKTCKYKNENTFLIPYVYRNSHAKFLKGYQLRFTFFSDRKILRLMTESNFKKIKFSALMTMYELSMLAATSFVQSFSFNNYIQQLFNKTQKEHEECENKFKNTPVYTLDLSMIELRDLVIKHDSDKIENVYCLIYVLEEESIRKANSERRLSQSIIKTTFQRKSIVRSSFNEIYSKNMKKEVFQTKTLNINSLKSSENFKLGIKNLNDFLVIEVFKEGNKKNINQNEKYFLRKVWRSVSESRKLRKDFIGQFKIQIKNLKDLDSDWNQLKCRHNDIQHDTRGLLKFQFVCSIDFKNETENEKIESWASNDTTKLLNQYKYLLKQIFEFEILKQNKEYLSKIAIDFLRIFTDFYMIPSNSKILMEIFEMSKLVTLNKLDLKILLDQAKSLEFIGLKKFSQFEKNEFESTVFNIFKCKLTDIDREIFHRLTMLLSEMLNRKVQKVTKKFSKLIIYKI</sequence>
<evidence type="ECO:0000313" key="2">
    <source>
        <dbReference type="Proteomes" id="UP000276133"/>
    </source>
</evidence>
<dbReference type="AlphaFoldDB" id="A0A3M7PGW3"/>